<accession>A0AAV9USD2</accession>
<sequence length="66" mass="7390">MFNLVLSLGRTIYLIAQQGPESAGVDLLRRTRSAAPQLETSKTHRHQQPSRSTPDPEEPFEKLTTS</sequence>
<dbReference type="Proteomes" id="UP001373714">
    <property type="component" value="Unassembled WGS sequence"/>
</dbReference>
<proteinExistence type="predicted"/>
<reference evidence="2 3" key="1">
    <citation type="submission" date="2019-10" db="EMBL/GenBank/DDBJ databases">
        <authorList>
            <person name="Palmer J.M."/>
        </authorList>
    </citation>
    <scope>NUCLEOTIDE SEQUENCE [LARGE SCALE GENOMIC DNA]</scope>
    <source>
        <strain evidence="2 3">TWF730</strain>
    </source>
</reference>
<feature type="region of interest" description="Disordered" evidence="1">
    <location>
        <begin position="22"/>
        <end position="66"/>
    </location>
</feature>
<gene>
    <name evidence="2" type="ORF">TWF730_010533</name>
</gene>
<name>A0AAV9USD2_9PEZI</name>
<evidence type="ECO:0000313" key="2">
    <source>
        <dbReference type="EMBL" id="KAK6346202.1"/>
    </source>
</evidence>
<protein>
    <submittedName>
        <fullName evidence="2">Uncharacterized protein</fullName>
    </submittedName>
</protein>
<keyword evidence="3" id="KW-1185">Reference proteome</keyword>
<evidence type="ECO:0000313" key="3">
    <source>
        <dbReference type="Proteomes" id="UP001373714"/>
    </source>
</evidence>
<dbReference type="AlphaFoldDB" id="A0AAV9USD2"/>
<evidence type="ECO:0000256" key="1">
    <source>
        <dbReference type="SAM" id="MobiDB-lite"/>
    </source>
</evidence>
<dbReference type="EMBL" id="JAVHNS010000008">
    <property type="protein sequence ID" value="KAK6346202.1"/>
    <property type="molecule type" value="Genomic_DNA"/>
</dbReference>
<organism evidence="2 3">
    <name type="scientific">Orbilia blumenaviensis</name>
    <dbReference type="NCBI Taxonomy" id="1796055"/>
    <lineage>
        <taxon>Eukaryota</taxon>
        <taxon>Fungi</taxon>
        <taxon>Dikarya</taxon>
        <taxon>Ascomycota</taxon>
        <taxon>Pezizomycotina</taxon>
        <taxon>Orbiliomycetes</taxon>
        <taxon>Orbiliales</taxon>
        <taxon>Orbiliaceae</taxon>
        <taxon>Orbilia</taxon>
    </lineage>
</organism>
<comment type="caution">
    <text evidence="2">The sequence shown here is derived from an EMBL/GenBank/DDBJ whole genome shotgun (WGS) entry which is preliminary data.</text>
</comment>